<comment type="caution">
    <text evidence="2">The sequence shown here is derived from an EMBL/GenBank/DDBJ whole genome shotgun (WGS) entry which is preliminary data.</text>
</comment>
<dbReference type="AlphaFoldDB" id="A0A934VZS4"/>
<evidence type="ECO:0000313" key="3">
    <source>
        <dbReference type="Proteomes" id="UP000640485"/>
    </source>
</evidence>
<protein>
    <submittedName>
        <fullName evidence="2">Beta-lactamase family protein</fullName>
    </submittedName>
</protein>
<feature type="domain" description="Beta-lactamase-related" evidence="1">
    <location>
        <begin position="24"/>
        <end position="282"/>
    </location>
</feature>
<dbReference type="InterPro" id="IPR012338">
    <property type="entry name" value="Beta-lactam/transpept-like"/>
</dbReference>
<dbReference type="Gene3D" id="3.40.710.10">
    <property type="entry name" value="DD-peptidase/beta-lactamase superfamily"/>
    <property type="match status" value="1"/>
</dbReference>
<organism evidence="2 3">
    <name type="scientific">Paracoccus caeni</name>
    <dbReference type="NCBI Taxonomy" id="657651"/>
    <lineage>
        <taxon>Bacteria</taxon>
        <taxon>Pseudomonadati</taxon>
        <taxon>Pseudomonadota</taxon>
        <taxon>Alphaproteobacteria</taxon>
        <taxon>Rhodobacterales</taxon>
        <taxon>Paracoccaceae</taxon>
        <taxon>Paracoccus</taxon>
    </lineage>
</organism>
<reference evidence="2" key="1">
    <citation type="submission" date="2021-01" db="EMBL/GenBank/DDBJ databases">
        <title>Paracoccus amoyensis sp. nov., isolated from the surface seawater along the coast of Xiamen Island, China.</title>
        <authorList>
            <person name="Lyu L."/>
        </authorList>
    </citation>
    <scope>NUCLEOTIDE SEQUENCE</scope>
    <source>
        <strain evidence="2">MJ17</strain>
    </source>
</reference>
<sequence length="296" mass="32091">MAQGGQIFSCILPPPTNETEDKVDPLFPYWSFTKTVIAVSALRLAESDKISLDEPLADKIFTLRQLLNHTSGLPDYGTLRAYHLAVQDDEEPWPRTDLLQAAMAQGMRFAPGCGWSYSNIGYMLARDLVEEAADQTFSELIRDMISIPLGLESLELAVDRERFSRVHWEAALRYHPGWVYHGCLIGTPGDAARLLHSLFSGQLLNAASLQQMMTTVPLGGAIDGRPWTECGYGLGLMSGRMGAVGRAIGHSGGGPFCVNAVYHFPDQSTPVTVASFTDGQNEGQAEFAAVKGSGAP</sequence>
<dbReference type="SUPFAM" id="SSF56601">
    <property type="entry name" value="beta-lactamase/transpeptidase-like"/>
    <property type="match status" value="1"/>
</dbReference>
<name>A0A934VZS4_9RHOB</name>
<dbReference type="RefSeq" id="WP_200685730.1">
    <property type="nucleotide sequence ID" value="NZ_JAEPRQ010000002.1"/>
</dbReference>
<evidence type="ECO:0000313" key="2">
    <source>
        <dbReference type="EMBL" id="MBK4216150.1"/>
    </source>
</evidence>
<dbReference type="Pfam" id="PF00144">
    <property type="entry name" value="Beta-lactamase"/>
    <property type="match status" value="1"/>
</dbReference>
<dbReference type="PANTHER" id="PTHR46825">
    <property type="entry name" value="D-ALANYL-D-ALANINE-CARBOXYPEPTIDASE/ENDOPEPTIDASE AMPH"/>
    <property type="match status" value="1"/>
</dbReference>
<dbReference type="Proteomes" id="UP000640485">
    <property type="component" value="Unassembled WGS sequence"/>
</dbReference>
<dbReference type="EMBL" id="JAEPRQ010000002">
    <property type="protein sequence ID" value="MBK4216150.1"/>
    <property type="molecule type" value="Genomic_DNA"/>
</dbReference>
<dbReference type="InterPro" id="IPR001466">
    <property type="entry name" value="Beta-lactam-related"/>
</dbReference>
<dbReference type="InterPro" id="IPR050491">
    <property type="entry name" value="AmpC-like"/>
</dbReference>
<keyword evidence="3" id="KW-1185">Reference proteome</keyword>
<proteinExistence type="predicted"/>
<gene>
    <name evidence="2" type="ORF">JJJ17_09450</name>
</gene>
<evidence type="ECO:0000259" key="1">
    <source>
        <dbReference type="Pfam" id="PF00144"/>
    </source>
</evidence>
<dbReference type="PANTHER" id="PTHR46825:SF7">
    <property type="entry name" value="D-ALANYL-D-ALANINE CARBOXYPEPTIDASE"/>
    <property type="match status" value="1"/>
</dbReference>
<accession>A0A934VZS4</accession>